<reference evidence="1" key="1">
    <citation type="journal article" date="2015" name="Nature">
        <title>Complex archaea that bridge the gap between prokaryotes and eukaryotes.</title>
        <authorList>
            <person name="Spang A."/>
            <person name="Saw J.H."/>
            <person name="Jorgensen S.L."/>
            <person name="Zaremba-Niedzwiedzka K."/>
            <person name="Martijn J."/>
            <person name="Lind A.E."/>
            <person name="van Eijk R."/>
            <person name="Schleper C."/>
            <person name="Guy L."/>
            <person name="Ettema T.J."/>
        </authorList>
    </citation>
    <scope>NUCLEOTIDE SEQUENCE</scope>
</reference>
<dbReference type="AlphaFoldDB" id="A0A0F9M9N4"/>
<proteinExistence type="predicted"/>
<comment type="caution">
    <text evidence="1">The sequence shown here is derived from an EMBL/GenBank/DDBJ whole genome shotgun (WGS) entry which is preliminary data.</text>
</comment>
<dbReference type="EMBL" id="LAZR01009311">
    <property type="protein sequence ID" value="KKM73380.1"/>
    <property type="molecule type" value="Genomic_DNA"/>
</dbReference>
<feature type="non-terminal residue" evidence="1">
    <location>
        <position position="1"/>
    </location>
</feature>
<name>A0A0F9M9N4_9ZZZZ</name>
<protein>
    <submittedName>
        <fullName evidence="1">Uncharacterized protein</fullName>
    </submittedName>
</protein>
<organism evidence="1">
    <name type="scientific">marine sediment metagenome</name>
    <dbReference type="NCBI Taxonomy" id="412755"/>
    <lineage>
        <taxon>unclassified sequences</taxon>
        <taxon>metagenomes</taxon>
        <taxon>ecological metagenomes</taxon>
    </lineage>
</organism>
<accession>A0A0F9M9N4</accession>
<gene>
    <name evidence="1" type="ORF">LCGC14_1411180</name>
</gene>
<sequence>AQARVRGEVKDECRRLARRPRGSPLDAPEVEISETTLQIDFNHIPGPGTSARARAREDVRELLVRTCGRQRRALAMMADGMTGRQVSAVLGVSPALVSILYKRGLVTRCAS</sequence>
<evidence type="ECO:0000313" key="1">
    <source>
        <dbReference type="EMBL" id="KKM73380.1"/>
    </source>
</evidence>